<name>T5KGH7_MICMQ</name>
<proteinExistence type="predicted"/>
<reference evidence="1 2" key="1">
    <citation type="journal article" date="2013" name="Genome Announc.">
        <title>Whole-genome sequences of five oyster-associated bacteria show potential for crude oil hydrocarbon degradation.</title>
        <authorList>
            <person name="Chauhan A."/>
            <person name="Green S."/>
            <person name="Pathak A."/>
            <person name="Thomas J."/>
            <person name="Venkatramanan R."/>
        </authorList>
    </citation>
    <scope>NUCLEOTIDE SEQUENCE [LARGE SCALE GENOMIC DNA]</scope>
    <source>
        <strain evidence="1 2">MF109</strain>
    </source>
</reference>
<dbReference type="AlphaFoldDB" id="T5KGH7"/>
<comment type="caution">
    <text evidence="1">The sequence shown here is derived from an EMBL/GenBank/DDBJ whole genome shotgun (WGS) entry which is preliminary data.</text>
</comment>
<gene>
    <name evidence="1" type="ORF">L687_02045</name>
</gene>
<dbReference type="PATRIC" id="fig|1333857.3.peg.2318"/>
<evidence type="ECO:0000313" key="2">
    <source>
        <dbReference type="Proteomes" id="UP000016033"/>
    </source>
</evidence>
<sequence length="338" mass="36906">MTELQAYLEAKFFIDMPYTRPIAIVPLSKTNYINIGTGHQTAGNLLEDIRTHLSAHPAMSALVQWEAEVYGAASRVLADITSLAAELEATAPFPTLLKRLAVEAVGHANASEDPRTSVQAALLPLLQDHLQNTADASVGWERAFESAVEPAPALSKQQVGLLNTKLHVTKNDDTRPISPLAWGAVNELEMSLDWNEFGLVDEDEYREYVVAKNLKIEWAKYKGNVKIAQIRIGAACDYAQKTSGPVPYVLAALVPVRDGARPHELTPKSTGWISPEVDFGSGIVQLFVEPRFVRVRGETTAAAFKPIGRIKEQLLLELVSAVGHHSSRPGIVRFQATG</sequence>
<protein>
    <submittedName>
        <fullName evidence="1">Uncharacterized protein</fullName>
    </submittedName>
</protein>
<organism evidence="1 2">
    <name type="scientific">Microbacterium maritypicum MF109</name>
    <dbReference type="NCBI Taxonomy" id="1333857"/>
    <lineage>
        <taxon>Bacteria</taxon>
        <taxon>Bacillati</taxon>
        <taxon>Actinomycetota</taxon>
        <taxon>Actinomycetes</taxon>
        <taxon>Micrococcales</taxon>
        <taxon>Microbacteriaceae</taxon>
        <taxon>Microbacterium</taxon>
    </lineage>
</organism>
<dbReference type="Proteomes" id="UP000016033">
    <property type="component" value="Unassembled WGS sequence"/>
</dbReference>
<accession>T5KGH7</accession>
<dbReference type="EMBL" id="ATAO01000195">
    <property type="protein sequence ID" value="EQM75843.1"/>
    <property type="molecule type" value="Genomic_DNA"/>
</dbReference>
<evidence type="ECO:0000313" key="1">
    <source>
        <dbReference type="EMBL" id="EQM75843.1"/>
    </source>
</evidence>